<feature type="compositionally biased region" description="Basic and acidic residues" evidence="1">
    <location>
        <begin position="69"/>
        <end position="80"/>
    </location>
</feature>
<dbReference type="RefSeq" id="WP_208849987.1">
    <property type="nucleotide sequence ID" value="NZ_JAGGDJ010000031.1"/>
</dbReference>
<dbReference type="InterPro" id="IPR036291">
    <property type="entry name" value="NAD(P)-bd_dom_sf"/>
</dbReference>
<reference evidence="2 3" key="1">
    <citation type="submission" date="2021-03" db="EMBL/GenBank/DDBJ databases">
        <title>Paenibacillus artemisicola MWE-103 whole genome sequence.</title>
        <authorList>
            <person name="Ham Y.J."/>
        </authorList>
    </citation>
    <scope>NUCLEOTIDE SEQUENCE [LARGE SCALE GENOMIC DNA]</scope>
    <source>
        <strain evidence="2 3">MWE-103</strain>
    </source>
</reference>
<organism evidence="2 3">
    <name type="scientific">Paenibacillus artemisiicola</name>
    <dbReference type="NCBI Taxonomy" id="1172618"/>
    <lineage>
        <taxon>Bacteria</taxon>
        <taxon>Bacillati</taxon>
        <taxon>Bacillota</taxon>
        <taxon>Bacilli</taxon>
        <taxon>Bacillales</taxon>
        <taxon>Paenibacillaceae</taxon>
        <taxon>Paenibacillus</taxon>
    </lineage>
</organism>
<dbReference type="Gene3D" id="3.40.50.720">
    <property type="entry name" value="NAD(P)-binding Rossmann-like Domain"/>
    <property type="match status" value="1"/>
</dbReference>
<dbReference type="SUPFAM" id="SSF51735">
    <property type="entry name" value="NAD(P)-binding Rossmann-fold domains"/>
    <property type="match status" value="1"/>
</dbReference>
<gene>
    <name evidence="2" type="ORF">I8J29_24145</name>
</gene>
<evidence type="ECO:0000313" key="2">
    <source>
        <dbReference type="EMBL" id="MBO7747280.1"/>
    </source>
</evidence>
<sequence length="106" mass="11453">MRFAGQFAIVTGGGYGIGETAAMRFAGEGASAVAADGNEAGGERAAERINAQLPVAADGRPRAIAARADVSREDDVERPAGVRNRRRAARRRRRFFRRLTIRALNR</sequence>
<evidence type="ECO:0000313" key="3">
    <source>
        <dbReference type="Proteomes" id="UP000670947"/>
    </source>
</evidence>
<dbReference type="Pfam" id="PF00106">
    <property type="entry name" value="adh_short"/>
    <property type="match status" value="1"/>
</dbReference>
<dbReference type="InterPro" id="IPR002347">
    <property type="entry name" value="SDR_fam"/>
</dbReference>
<proteinExistence type="predicted"/>
<protein>
    <submittedName>
        <fullName evidence="2">SDR family NAD(P)-dependent oxidoreductase</fullName>
    </submittedName>
</protein>
<evidence type="ECO:0000256" key="1">
    <source>
        <dbReference type="SAM" id="MobiDB-lite"/>
    </source>
</evidence>
<keyword evidence="3" id="KW-1185">Reference proteome</keyword>
<accession>A0ABS3WGM0</accession>
<feature type="region of interest" description="Disordered" evidence="1">
    <location>
        <begin position="66"/>
        <end position="88"/>
    </location>
</feature>
<comment type="caution">
    <text evidence="2">The sequence shown here is derived from an EMBL/GenBank/DDBJ whole genome shotgun (WGS) entry which is preliminary data.</text>
</comment>
<dbReference type="Proteomes" id="UP000670947">
    <property type="component" value="Unassembled WGS sequence"/>
</dbReference>
<name>A0ABS3WGM0_9BACL</name>
<dbReference type="EMBL" id="JAGGDJ010000031">
    <property type="protein sequence ID" value="MBO7747280.1"/>
    <property type="molecule type" value="Genomic_DNA"/>
</dbReference>